<reference evidence="1" key="1">
    <citation type="submission" date="2021-01" db="EMBL/GenBank/DDBJ databases">
        <title>Modified the classification status of verrucomicrobia.</title>
        <authorList>
            <person name="Feng X."/>
        </authorList>
    </citation>
    <scope>NUCLEOTIDE SEQUENCE</scope>
    <source>
        <strain evidence="1">KCTC 22201</strain>
    </source>
</reference>
<name>A0A934RFQ3_9BACT</name>
<keyword evidence="2" id="KW-1185">Reference proteome</keyword>
<evidence type="ECO:0000313" key="1">
    <source>
        <dbReference type="EMBL" id="MBK1828326.1"/>
    </source>
</evidence>
<accession>A0A934RFQ3</accession>
<dbReference type="EMBL" id="JAENII010000012">
    <property type="protein sequence ID" value="MBK1828326.1"/>
    <property type="molecule type" value="Genomic_DNA"/>
</dbReference>
<protein>
    <submittedName>
        <fullName evidence="1">TonB-dependent receptor</fullName>
    </submittedName>
</protein>
<gene>
    <name evidence="1" type="ORF">JIN81_14930</name>
</gene>
<keyword evidence="1" id="KW-0675">Receptor</keyword>
<dbReference type="AlphaFoldDB" id="A0A934RFQ3"/>
<comment type="caution">
    <text evidence="1">The sequence shown here is derived from an EMBL/GenBank/DDBJ whole genome shotgun (WGS) entry which is preliminary data.</text>
</comment>
<proteinExistence type="predicted"/>
<dbReference type="Proteomes" id="UP000658278">
    <property type="component" value="Unassembled WGS sequence"/>
</dbReference>
<sequence length="469" mass="53371">MSQPEQSTYEKALELNLNAKVYGTFAEIGAGQETANWFFRVSGSAGTVAKSISAYDMTMSDAIYGKSPRYVSRQRLRQMLDHEFGILVERLGKARQDETTFFSFCNTVRARGYKDRGECHGWLGLRFQLRPGDPPSDIFIHVRLLDDENVDQMEALGVVGVNFIHAAFHHRQHLQRFVTSLTENLKPGQVEVDMLKFEGHGYDFFDNRLCALQLVESGLTDATLFPPSGDVEQAADALYKRPILLLRGSFDPVTKLHLEMLDQTRERFIANLEPKEAQRTLELCEISMTNLLRDGSIDHVDFIDRADALQSLGKTVLVSRCAEFHRIAGYLSRYTTAPVGIILSIGLLNELFKSKWSENLPGGLLESFGRLFRNQVSLHVYPWKNRHTGEVVTADSFRPPENCTHLYRHFMENGMIHSTPYRDLDLLKYTSRDIQRLIREGDPEWQTYVPEVAHRAALHLQTKAKASDA</sequence>
<organism evidence="1 2">
    <name type="scientific">Haloferula rosea</name>
    <dbReference type="NCBI Taxonomy" id="490093"/>
    <lineage>
        <taxon>Bacteria</taxon>
        <taxon>Pseudomonadati</taxon>
        <taxon>Verrucomicrobiota</taxon>
        <taxon>Verrucomicrobiia</taxon>
        <taxon>Verrucomicrobiales</taxon>
        <taxon>Verrucomicrobiaceae</taxon>
        <taxon>Haloferula</taxon>
    </lineage>
</organism>
<dbReference type="RefSeq" id="WP_200281533.1">
    <property type="nucleotide sequence ID" value="NZ_JAENII010000012.1"/>
</dbReference>
<dbReference type="SUPFAM" id="SSF52374">
    <property type="entry name" value="Nucleotidylyl transferase"/>
    <property type="match status" value="1"/>
</dbReference>
<evidence type="ECO:0000313" key="2">
    <source>
        <dbReference type="Proteomes" id="UP000658278"/>
    </source>
</evidence>